<dbReference type="GO" id="GO:0046856">
    <property type="term" value="P:phosphatidylinositol dephosphorylation"/>
    <property type="evidence" value="ECO:0007669"/>
    <property type="project" value="InterPro"/>
</dbReference>
<gene>
    <name evidence="4" type="ORF">TIFTF001_002939</name>
</gene>
<dbReference type="Proteomes" id="UP001187192">
    <property type="component" value="Unassembled WGS sequence"/>
</dbReference>
<reference evidence="4" key="1">
    <citation type="submission" date="2023-07" db="EMBL/GenBank/DDBJ databases">
        <title>draft genome sequence of fig (Ficus carica).</title>
        <authorList>
            <person name="Takahashi T."/>
            <person name="Nishimura K."/>
        </authorList>
    </citation>
    <scope>NUCLEOTIDE SEQUENCE</scope>
</reference>
<evidence type="ECO:0000259" key="3">
    <source>
        <dbReference type="SMART" id="SM00128"/>
    </source>
</evidence>
<feature type="domain" description="Inositol polyphosphate-related phosphatase" evidence="3">
    <location>
        <begin position="279"/>
        <end position="590"/>
    </location>
</feature>
<keyword evidence="5" id="KW-1185">Reference proteome</keyword>
<evidence type="ECO:0000313" key="4">
    <source>
        <dbReference type="EMBL" id="GMN30751.1"/>
    </source>
</evidence>
<name>A0AA87ZQ53_FICCA</name>
<dbReference type="EMBL" id="BTGU01000003">
    <property type="protein sequence ID" value="GMN30751.1"/>
    <property type="molecule type" value="Genomic_DNA"/>
</dbReference>
<comment type="caution">
    <text evidence="4">The sequence shown here is derived from an EMBL/GenBank/DDBJ whole genome shotgun (WGS) entry which is preliminary data.</text>
</comment>
<dbReference type="FunFam" id="3.60.10.10:FF:000061">
    <property type="entry name" value="Type I inositol polyphosphate 5-phosphatase 2"/>
    <property type="match status" value="1"/>
</dbReference>
<dbReference type="AlphaFoldDB" id="A0AA87ZQ53"/>
<dbReference type="InterPro" id="IPR045849">
    <property type="entry name" value="IP5P_plant"/>
</dbReference>
<accession>A0AA87ZQ53</accession>
<organism evidence="4 5">
    <name type="scientific">Ficus carica</name>
    <name type="common">Common fig</name>
    <dbReference type="NCBI Taxonomy" id="3494"/>
    <lineage>
        <taxon>Eukaryota</taxon>
        <taxon>Viridiplantae</taxon>
        <taxon>Streptophyta</taxon>
        <taxon>Embryophyta</taxon>
        <taxon>Tracheophyta</taxon>
        <taxon>Spermatophyta</taxon>
        <taxon>Magnoliopsida</taxon>
        <taxon>eudicotyledons</taxon>
        <taxon>Gunneridae</taxon>
        <taxon>Pentapetalae</taxon>
        <taxon>rosids</taxon>
        <taxon>fabids</taxon>
        <taxon>Rosales</taxon>
        <taxon>Moraceae</taxon>
        <taxon>Ficeae</taxon>
        <taxon>Ficus</taxon>
    </lineage>
</organism>
<dbReference type="Pfam" id="PF22669">
    <property type="entry name" value="Exo_endo_phos2"/>
    <property type="match status" value="2"/>
</dbReference>
<dbReference type="FunFam" id="3.60.10.10:FF:000048">
    <property type="entry name" value="Type I inositol polyphosphate 5-phosphatase 2"/>
    <property type="match status" value="1"/>
</dbReference>
<dbReference type="SUPFAM" id="SSF56219">
    <property type="entry name" value="DNase I-like"/>
    <property type="match status" value="1"/>
</dbReference>
<dbReference type="GO" id="GO:0004445">
    <property type="term" value="F:inositol-polyphosphate 5-phosphatase activity"/>
    <property type="evidence" value="ECO:0007669"/>
    <property type="project" value="InterPro"/>
</dbReference>
<dbReference type="PANTHER" id="PTHR45666:SF21">
    <property type="entry name" value="TYPE I INOSITOL POLYPHOSPHATE 5-PHOSPHATASE 2"/>
    <property type="match status" value="1"/>
</dbReference>
<evidence type="ECO:0000256" key="1">
    <source>
        <dbReference type="ARBA" id="ARBA00010768"/>
    </source>
</evidence>
<evidence type="ECO:0000313" key="5">
    <source>
        <dbReference type="Proteomes" id="UP001187192"/>
    </source>
</evidence>
<dbReference type="SMART" id="SM00128">
    <property type="entry name" value="IPPc"/>
    <property type="match status" value="1"/>
</dbReference>
<dbReference type="PANTHER" id="PTHR45666">
    <property type="entry name" value="TYPE IV INOSITOL POLYPHOSPHATE 5-PHOSPHATASE 9"/>
    <property type="match status" value="1"/>
</dbReference>
<dbReference type="InterPro" id="IPR000300">
    <property type="entry name" value="IPPc"/>
</dbReference>
<protein>
    <recommendedName>
        <fullName evidence="3">Inositol polyphosphate-related phosphatase domain-containing protein</fullName>
    </recommendedName>
</protein>
<dbReference type="Gene3D" id="3.60.10.10">
    <property type="entry name" value="Endonuclease/exonuclease/phosphatase"/>
    <property type="match status" value="2"/>
</dbReference>
<dbReference type="InterPro" id="IPR036691">
    <property type="entry name" value="Endo/exonu/phosph_ase_sf"/>
</dbReference>
<keyword evidence="2" id="KW-0378">Hydrolase</keyword>
<dbReference type="GO" id="GO:0034485">
    <property type="term" value="F:phosphatidylinositol-3,4,5-trisphosphate 5-phosphatase activity"/>
    <property type="evidence" value="ECO:0007669"/>
    <property type="project" value="TreeGrafter"/>
</dbReference>
<dbReference type="GO" id="GO:0004439">
    <property type="term" value="F:phosphatidylinositol-4,5-bisphosphate 5-phosphatase activity"/>
    <property type="evidence" value="ECO:0007669"/>
    <property type="project" value="TreeGrafter"/>
</dbReference>
<evidence type="ECO:0000256" key="2">
    <source>
        <dbReference type="ARBA" id="ARBA00022801"/>
    </source>
</evidence>
<comment type="similarity">
    <text evidence="1">Belongs to the inositol polyphosphate 5-phosphatase family.</text>
</comment>
<sequence length="619" mass="70570">MKTTRGKRSEQPFWPSLVMKKWLNIQPKVYEFSEDEVDTETESEDDACSLKDARMHVGEALAASKGYKSRHRRGKSETLRVQYINTKDVRVTIGSWNVAGRIPGEDLDIDEWLCPEEPSDIYIIGFQEVVPLNAGNVLGAEDSKPILKWEAIIRRTLNKSSESGSIHKSYSAPPSPVMRTSSVADVLADEIDAHPLDLLTNEYDDGFGLEGEEVNKAIGNGKNLRLKRIYGIDCDSRLDWPEHSLDATPQVISSNSKLRRVLSSSARIGFNCPENPPMFTQKFSLNSAGGLKRSHHSSGNLELMWMKKKEDPTVLDSLPDVPNIPSEEEEDDTFAEFRDEQFDNGFINTAKSRPRYVKIVSKQMVGIYVSVWVRKRLRRHVNNLRVFPVGIGLMGYMGNKGSVSVSMSLFQSRLCFVCSHLTSGQKEGAEQKRNSDVYEIIRRTRFSSTIFDADQPQTIPSHDQIFWFGDLNYRLNMLDGDVRKLVALKQWDELIKNDQLSKELRSGHVFEGWKEGLIDFPPTYKYEINSDRYVGENPKEGEKKRSPAWCDRILWLGKGIKQLSYGRTELRLSDHRPVSSEFVVEVEVLDHRKLQRALNVNSAAIHPEIFPDEDVDFEY</sequence>
<proteinExistence type="inferred from homology"/>